<dbReference type="SUPFAM" id="SSF53448">
    <property type="entry name" value="Nucleotide-diphospho-sugar transferases"/>
    <property type="match status" value="1"/>
</dbReference>
<dbReference type="InterPro" id="IPR029044">
    <property type="entry name" value="Nucleotide-diphossugar_trans"/>
</dbReference>
<evidence type="ECO:0000313" key="2">
    <source>
        <dbReference type="EMBL" id="KKQ49681.1"/>
    </source>
</evidence>
<dbReference type="Proteomes" id="UP000034366">
    <property type="component" value="Unassembled WGS sequence"/>
</dbReference>
<gene>
    <name evidence="2" type="ORF">US67_C0012G0001</name>
</gene>
<organism evidence="2 3">
    <name type="scientific">Candidatus Woesebacteria bacterium GW2011_GWD1_38_10</name>
    <dbReference type="NCBI Taxonomy" id="1618592"/>
    <lineage>
        <taxon>Bacteria</taxon>
        <taxon>Candidatus Woeseibacteriota</taxon>
    </lineage>
</organism>
<dbReference type="EMBL" id="LBTW01000012">
    <property type="protein sequence ID" value="KKQ49681.1"/>
    <property type="molecule type" value="Genomic_DNA"/>
</dbReference>
<protein>
    <submittedName>
        <fullName evidence="2">Glycosyltransferase</fullName>
    </submittedName>
</protein>
<proteinExistence type="predicted"/>
<feature type="transmembrane region" description="Helical" evidence="1">
    <location>
        <begin position="98"/>
        <end position="121"/>
    </location>
</feature>
<reference evidence="2 3" key="1">
    <citation type="journal article" date="2015" name="Nature">
        <title>rRNA introns, odd ribosomes, and small enigmatic genomes across a large radiation of phyla.</title>
        <authorList>
            <person name="Brown C.T."/>
            <person name="Hug L.A."/>
            <person name="Thomas B.C."/>
            <person name="Sharon I."/>
            <person name="Castelle C.J."/>
            <person name="Singh A."/>
            <person name="Wilkins M.J."/>
            <person name="Williams K.H."/>
            <person name="Banfield J.F."/>
        </authorList>
    </citation>
    <scope>NUCLEOTIDE SEQUENCE [LARGE SCALE GENOMIC DNA]</scope>
</reference>
<dbReference type="GO" id="GO:0016740">
    <property type="term" value="F:transferase activity"/>
    <property type="evidence" value="ECO:0007669"/>
    <property type="project" value="UniProtKB-KW"/>
</dbReference>
<feature type="non-terminal residue" evidence="2">
    <location>
        <position position="1"/>
    </location>
</feature>
<comment type="caution">
    <text evidence="2">The sequence shown here is derived from an EMBL/GenBank/DDBJ whole genome shotgun (WGS) entry which is preliminary data.</text>
</comment>
<keyword evidence="2" id="KW-0808">Transferase</keyword>
<name>A0A0G0LAM0_9BACT</name>
<evidence type="ECO:0000256" key="1">
    <source>
        <dbReference type="SAM" id="Phobius"/>
    </source>
</evidence>
<keyword evidence="1" id="KW-1133">Transmembrane helix</keyword>
<evidence type="ECO:0000313" key="3">
    <source>
        <dbReference type="Proteomes" id="UP000034366"/>
    </source>
</evidence>
<keyword evidence="1" id="KW-0812">Transmembrane</keyword>
<keyword evidence="1" id="KW-0472">Membrane</keyword>
<sequence length="132" mass="15517">IKKIYLKLGGYNDKMVSGEDWDLGRRFRKEGNVGRVKSLIIHNEGRLTLIADLKKKLYYAKMADSYLKESEIGTKDVIKFIFRPAYIRNWKMFLSDPLHTLGLFIMKIMEMLVGGFGAIIYKKSFWMKFKHN</sequence>
<accession>A0A0G0LAM0</accession>
<dbReference type="AlphaFoldDB" id="A0A0G0LAM0"/>